<keyword evidence="7" id="KW-1185">Reference proteome</keyword>
<feature type="domain" description="Type I restriction modification DNA specificity" evidence="5">
    <location>
        <begin position="43"/>
        <end position="196"/>
    </location>
</feature>
<keyword evidence="2" id="KW-0680">Restriction system</keyword>
<keyword evidence="6" id="KW-0255">Endonuclease</keyword>
<accession>A0ABV8PW79</accession>
<organism evidence="6 7">
    <name type="scientific">Parasediminibacterium paludis</name>
    <dbReference type="NCBI Taxonomy" id="908966"/>
    <lineage>
        <taxon>Bacteria</taxon>
        <taxon>Pseudomonadati</taxon>
        <taxon>Bacteroidota</taxon>
        <taxon>Chitinophagia</taxon>
        <taxon>Chitinophagales</taxon>
        <taxon>Chitinophagaceae</taxon>
        <taxon>Parasediminibacterium</taxon>
    </lineage>
</organism>
<dbReference type="RefSeq" id="WP_379013167.1">
    <property type="nucleotide sequence ID" value="NZ_JBHSDC010000012.1"/>
</dbReference>
<dbReference type="InterPro" id="IPR051212">
    <property type="entry name" value="Type-I_RE_S_subunit"/>
</dbReference>
<reference evidence="7" key="1">
    <citation type="journal article" date="2019" name="Int. J. Syst. Evol. Microbiol.">
        <title>The Global Catalogue of Microorganisms (GCM) 10K type strain sequencing project: providing services to taxonomists for standard genome sequencing and annotation.</title>
        <authorList>
            <consortium name="The Broad Institute Genomics Platform"/>
            <consortium name="The Broad Institute Genome Sequencing Center for Infectious Disease"/>
            <person name="Wu L."/>
            <person name="Ma J."/>
        </authorList>
    </citation>
    <scope>NUCLEOTIDE SEQUENCE [LARGE SCALE GENOMIC DNA]</scope>
    <source>
        <strain evidence="7">CECT 8010</strain>
    </source>
</reference>
<protein>
    <submittedName>
        <fullName evidence="6">Restriction endonuclease subunit S</fullName>
        <ecNumber evidence="6">3.1.21.-</ecNumber>
    </submittedName>
</protein>
<keyword evidence="6" id="KW-0540">Nuclease</keyword>
<evidence type="ECO:0000256" key="2">
    <source>
        <dbReference type="ARBA" id="ARBA00022747"/>
    </source>
</evidence>
<dbReference type="Proteomes" id="UP001595906">
    <property type="component" value="Unassembled WGS sequence"/>
</dbReference>
<dbReference type="EC" id="3.1.21.-" evidence="6"/>
<proteinExistence type="inferred from homology"/>
<keyword evidence="6" id="KW-0378">Hydrolase</keyword>
<keyword evidence="4" id="KW-0175">Coiled coil</keyword>
<dbReference type="Pfam" id="PF01420">
    <property type="entry name" value="Methylase_S"/>
    <property type="match status" value="2"/>
</dbReference>
<dbReference type="GO" id="GO:0004519">
    <property type="term" value="F:endonuclease activity"/>
    <property type="evidence" value="ECO:0007669"/>
    <property type="project" value="UniProtKB-KW"/>
</dbReference>
<dbReference type="PANTHER" id="PTHR43140">
    <property type="entry name" value="TYPE-1 RESTRICTION ENZYME ECOKI SPECIFICITY PROTEIN"/>
    <property type="match status" value="1"/>
</dbReference>
<comment type="caution">
    <text evidence="6">The sequence shown here is derived from an EMBL/GenBank/DDBJ whole genome shotgun (WGS) entry which is preliminary data.</text>
</comment>
<gene>
    <name evidence="6" type="ORF">ACFOW1_06955</name>
</gene>
<dbReference type="SUPFAM" id="SSF116734">
    <property type="entry name" value="DNA methylase specificity domain"/>
    <property type="match status" value="2"/>
</dbReference>
<evidence type="ECO:0000313" key="7">
    <source>
        <dbReference type="Proteomes" id="UP001595906"/>
    </source>
</evidence>
<dbReference type="CDD" id="cd17264">
    <property type="entry name" value="RMtype1_S_Eco3763I-TRD2-CR2_like"/>
    <property type="match status" value="1"/>
</dbReference>
<dbReference type="GO" id="GO:0016787">
    <property type="term" value="F:hydrolase activity"/>
    <property type="evidence" value="ECO:0007669"/>
    <property type="project" value="UniProtKB-KW"/>
</dbReference>
<dbReference type="PANTHER" id="PTHR43140:SF1">
    <property type="entry name" value="TYPE I RESTRICTION ENZYME ECOKI SPECIFICITY SUBUNIT"/>
    <property type="match status" value="1"/>
</dbReference>
<feature type="coiled-coil region" evidence="4">
    <location>
        <begin position="456"/>
        <end position="483"/>
    </location>
</feature>
<name>A0ABV8PW79_9BACT</name>
<keyword evidence="3" id="KW-0238">DNA-binding</keyword>
<evidence type="ECO:0000259" key="5">
    <source>
        <dbReference type="Pfam" id="PF01420"/>
    </source>
</evidence>
<evidence type="ECO:0000313" key="6">
    <source>
        <dbReference type="EMBL" id="MFC4231621.1"/>
    </source>
</evidence>
<sequence>MAKETSSTIFKNLVSSPIGLIAEFIVSKHADKYGYEPLRKYFLEIQTGKTPPMSNSDYYSSNDIEWIKPSDIGFEKYITASDWVSNKAEKENKATIYKPNTILIICIGGGIGRLGIVDKKCSSNQQITGILFKENVLPEFAYYFFLSRYKIFEENSSKSTLPIINQKGLGNLDFTCPDIKVQIETVRYLDYCKQCLDTLTYPTDFNFYLTNDILEFSNKAFKAYYTQKTLLFEYKSQLTQIENLNQAILQEAVQGKLVPQNPTDEPATELLQRIKAEKEKLGKKEKPLPPIKPEEIPFDIPKSWVWCNFGVLAELLNGDRGKNYPNREEYVKDGIPWINTGHIEADGTLTTEEMYFITEDKYNSLRGGKIQKDDLVYCLRGATFGKVAFVKPYIKGAIASSLMIIRLSELVEKRYIYYYLKSKLAYNQLRRFNNGSAQPNLAANDVRFYYFPLPPLSEQKRIVAEMEQQLAKTKQLKAHIIANQQATEQLLKALLHQAFEVGERRKRN</sequence>
<dbReference type="InterPro" id="IPR000055">
    <property type="entry name" value="Restrct_endonuc_typeI_TRD"/>
</dbReference>
<dbReference type="EMBL" id="JBHSDC010000012">
    <property type="protein sequence ID" value="MFC4231621.1"/>
    <property type="molecule type" value="Genomic_DNA"/>
</dbReference>
<dbReference type="Gene3D" id="3.90.220.20">
    <property type="entry name" value="DNA methylase specificity domains"/>
    <property type="match status" value="2"/>
</dbReference>
<feature type="domain" description="Type I restriction modification DNA specificity" evidence="5">
    <location>
        <begin position="312"/>
        <end position="481"/>
    </location>
</feature>
<dbReference type="InterPro" id="IPR044946">
    <property type="entry name" value="Restrct_endonuc_typeI_TRD_sf"/>
</dbReference>
<evidence type="ECO:0000256" key="1">
    <source>
        <dbReference type="ARBA" id="ARBA00010923"/>
    </source>
</evidence>
<evidence type="ECO:0000256" key="3">
    <source>
        <dbReference type="ARBA" id="ARBA00023125"/>
    </source>
</evidence>
<evidence type="ECO:0000256" key="4">
    <source>
        <dbReference type="SAM" id="Coils"/>
    </source>
</evidence>
<comment type="similarity">
    <text evidence="1">Belongs to the type-I restriction system S methylase family.</text>
</comment>